<evidence type="ECO:0000313" key="11">
    <source>
        <dbReference type="EMBL" id="QCI21019.1"/>
    </source>
</evidence>
<keyword evidence="3 9" id="KW-1003">Cell membrane</keyword>
<reference evidence="11 12" key="2">
    <citation type="submission" date="2019-05" db="EMBL/GenBank/DDBJ databases">
        <title>Genome evolution of the obligate endosymbiont Buchnera aphidicola.</title>
        <authorList>
            <person name="Moran N.A."/>
        </authorList>
    </citation>
    <scope>NUCLEOTIDE SEQUENCE [LARGE SCALE GENOMIC DNA]</scope>
    <source>
        <strain evidence="11 12">Hla</strain>
    </source>
</reference>
<dbReference type="EMBL" id="CP034876">
    <property type="protein sequence ID" value="QCI21019.1"/>
    <property type="molecule type" value="Genomic_DNA"/>
</dbReference>
<evidence type="ECO:0000256" key="4">
    <source>
        <dbReference type="ARBA" id="ARBA00022741"/>
    </source>
</evidence>
<dbReference type="InterPro" id="IPR003439">
    <property type="entry name" value="ABC_transporter-like_ATP-bd"/>
</dbReference>
<feature type="domain" description="ABC transporter" evidence="10">
    <location>
        <begin position="5"/>
        <end position="227"/>
    </location>
</feature>
<comment type="subunit">
    <text evidence="9">The complex is composed of two ATP-binding proteins (LolD) and two transmembrane proteins (LolC and LolE).</text>
</comment>
<dbReference type="RefSeq" id="WP_158357660.1">
    <property type="nucleotide sequence ID" value="NZ_CP034876.1"/>
</dbReference>
<accession>A0A4D6XYF3</accession>
<sequence length="227" mass="25515">MNNIIECINLTKSYQDGDSCFNILNKISFELKTGEIAAIIGKSGSGKTTLLHLLAGLDNPTSGSVLFNGKLFTSMSSNKMATFRNTKLGFIYQFHHLLLDFNVIENVAIPLLINNKSKKESEEISYEILKKVNLEEKIKKYPCELSGGERQRVAIARALVNKPVLIIADEPTGHLDQYNTKIILNLIFQLNADFNTSFLIVTHDPFLIKKISVLFKIKNGQLFSYKN</sequence>
<dbReference type="Gene3D" id="3.40.50.300">
    <property type="entry name" value="P-loop containing nucleotide triphosphate hydrolases"/>
    <property type="match status" value="1"/>
</dbReference>
<proteinExistence type="inferred from homology"/>
<dbReference type="InterPro" id="IPR027417">
    <property type="entry name" value="P-loop_NTPase"/>
</dbReference>
<dbReference type="Pfam" id="PF00005">
    <property type="entry name" value="ABC_tran"/>
    <property type="match status" value="1"/>
</dbReference>
<dbReference type="GO" id="GO:0005524">
    <property type="term" value="F:ATP binding"/>
    <property type="evidence" value="ECO:0007669"/>
    <property type="project" value="UniProtKB-UniRule"/>
</dbReference>
<dbReference type="CDD" id="cd03255">
    <property type="entry name" value="ABC_MJ0796_LolCDE_FtsE"/>
    <property type="match status" value="1"/>
</dbReference>
<comment type="similarity">
    <text evidence="1">Belongs to the ABC transporter superfamily. Drug exporter-2 (TC 3.A.1.117) family.</text>
</comment>
<comment type="subcellular location">
    <subcellularLocation>
        <location evidence="9">Cell inner membrane</location>
        <topology evidence="9">Peripheral membrane protein</topology>
    </subcellularLocation>
</comment>
<dbReference type="PROSITE" id="PS50893">
    <property type="entry name" value="ABC_TRANSPORTER_2"/>
    <property type="match status" value="1"/>
</dbReference>
<dbReference type="NCBIfam" id="TIGR02211">
    <property type="entry name" value="LolD_lipo_ex"/>
    <property type="match status" value="1"/>
</dbReference>
<evidence type="ECO:0000313" key="12">
    <source>
        <dbReference type="Proteomes" id="UP000298738"/>
    </source>
</evidence>
<organism evidence="11 12">
    <name type="scientific">Buchnera aphidicola</name>
    <name type="common">Hyperomyzus lactucae</name>
    <dbReference type="NCBI Taxonomy" id="1241860"/>
    <lineage>
        <taxon>Bacteria</taxon>
        <taxon>Pseudomonadati</taxon>
        <taxon>Pseudomonadota</taxon>
        <taxon>Gammaproteobacteria</taxon>
        <taxon>Enterobacterales</taxon>
        <taxon>Erwiniaceae</taxon>
        <taxon>Buchnera</taxon>
    </lineage>
</organism>
<dbReference type="EC" id="7.6.2.-" evidence="9"/>
<keyword evidence="9" id="KW-0997">Cell inner membrane</keyword>
<evidence type="ECO:0000256" key="2">
    <source>
        <dbReference type="ARBA" id="ARBA00022448"/>
    </source>
</evidence>
<keyword evidence="5 9" id="KW-0067">ATP-binding</keyword>
<dbReference type="GO" id="GO:1902495">
    <property type="term" value="C:transmembrane transporter complex"/>
    <property type="evidence" value="ECO:0007669"/>
    <property type="project" value="UniProtKB-ARBA"/>
</dbReference>
<name>A0A4D6XYF3_9GAMM</name>
<evidence type="ECO:0000256" key="1">
    <source>
        <dbReference type="ARBA" id="ARBA00006526"/>
    </source>
</evidence>
<dbReference type="PANTHER" id="PTHR42798:SF2">
    <property type="entry name" value="ABC TRANSPORTER ATP-BINDING PROTEIN MG467-RELATED"/>
    <property type="match status" value="1"/>
</dbReference>
<reference evidence="11 12" key="1">
    <citation type="submission" date="2018-12" db="EMBL/GenBank/DDBJ databases">
        <authorList>
            <person name="Chong R.A."/>
        </authorList>
    </citation>
    <scope>NUCLEOTIDE SEQUENCE [LARGE SCALE GENOMIC DNA]</scope>
    <source>
        <strain evidence="11 12">Hla</strain>
    </source>
</reference>
<evidence type="ECO:0000259" key="10">
    <source>
        <dbReference type="PROSITE" id="PS50893"/>
    </source>
</evidence>
<evidence type="ECO:0000256" key="9">
    <source>
        <dbReference type="RuleBase" id="RU367068"/>
    </source>
</evidence>
<evidence type="ECO:0000256" key="5">
    <source>
        <dbReference type="ARBA" id="ARBA00022840"/>
    </source>
</evidence>
<dbReference type="GO" id="GO:0022857">
    <property type="term" value="F:transmembrane transporter activity"/>
    <property type="evidence" value="ECO:0007669"/>
    <property type="project" value="UniProtKB-ARBA"/>
</dbReference>
<dbReference type="PANTHER" id="PTHR42798">
    <property type="entry name" value="LIPOPROTEIN-RELEASING SYSTEM ATP-BINDING PROTEIN LOLD"/>
    <property type="match status" value="1"/>
</dbReference>
<evidence type="ECO:0000256" key="8">
    <source>
        <dbReference type="ARBA" id="ARBA00038388"/>
    </source>
</evidence>
<dbReference type="FunFam" id="3.40.50.300:FF:000032">
    <property type="entry name" value="Export ABC transporter ATP-binding protein"/>
    <property type="match status" value="1"/>
</dbReference>
<dbReference type="GO" id="GO:0005886">
    <property type="term" value="C:plasma membrane"/>
    <property type="evidence" value="ECO:0007669"/>
    <property type="project" value="UniProtKB-SubCell"/>
</dbReference>
<dbReference type="GO" id="GO:0016887">
    <property type="term" value="F:ATP hydrolysis activity"/>
    <property type="evidence" value="ECO:0007669"/>
    <property type="project" value="InterPro"/>
</dbReference>
<dbReference type="SMART" id="SM00382">
    <property type="entry name" value="AAA"/>
    <property type="match status" value="1"/>
</dbReference>
<dbReference type="InterPro" id="IPR003593">
    <property type="entry name" value="AAA+_ATPase"/>
</dbReference>
<comment type="similarity">
    <text evidence="8">Belongs to the ABC transporter superfamily. Macrolide exporter (TC 3.A.1.122) family.</text>
</comment>
<dbReference type="SUPFAM" id="SSF52540">
    <property type="entry name" value="P-loop containing nucleoside triphosphate hydrolases"/>
    <property type="match status" value="1"/>
</dbReference>
<dbReference type="InterPro" id="IPR011924">
    <property type="entry name" value="LolD_lipo_ATP-bd"/>
</dbReference>
<evidence type="ECO:0000256" key="6">
    <source>
        <dbReference type="ARBA" id="ARBA00022967"/>
    </source>
</evidence>
<protein>
    <recommendedName>
        <fullName evidence="9">Lipoprotein-releasing system ATP-binding protein LolD</fullName>
        <ecNumber evidence="9">7.6.2.-</ecNumber>
    </recommendedName>
</protein>
<evidence type="ECO:0000256" key="3">
    <source>
        <dbReference type="ARBA" id="ARBA00022475"/>
    </source>
</evidence>
<gene>
    <name evidence="9 11" type="primary">lolD</name>
    <name evidence="11" type="ORF">D9V68_01505</name>
</gene>
<dbReference type="AlphaFoldDB" id="A0A4D6XYF3"/>
<comment type="similarity">
    <text evidence="9">Belongs to the ABC transporter superfamily. Lipoprotein translocase (TC 3.A.1.125) family.</text>
</comment>
<comment type="function">
    <text evidence="9">Part of the ABC transporter complex LolCDE involved in the translocation of mature outer membrane-directed lipoproteins, from the inner membrane to the periplasmic chaperone, LolA. Responsible for the formation of the LolA-lipoprotein complex in an ATP-dependent manner.</text>
</comment>
<dbReference type="OrthoDB" id="9801477at2"/>
<evidence type="ECO:0000256" key="7">
    <source>
        <dbReference type="ARBA" id="ARBA00023136"/>
    </source>
</evidence>
<keyword evidence="7 9" id="KW-0472">Membrane</keyword>
<dbReference type="InterPro" id="IPR017911">
    <property type="entry name" value="MacB-like_ATP-bd"/>
</dbReference>
<keyword evidence="6 9" id="KW-1278">Translocase</keyword>
<dbReference type="PROSITE" id="PS00211">
    <property type="entry name" value="ABC_TRANSPORTER_1"/>
    <property type="match status" value="1"/>
</dbReference>
<dbReference type="Proteomes" id="UP000298738">
    <property type="component" value="Chromosome"/>
</dbReference>
<keyword evidence="11" id="KW-0449">Lipoprotein</keyword>
<dbReference type="GO" id="GO:0044873">
    <property type="term" value="P:lipoprotein localization to membrane"/>
    <property type="evidence" value="ECO:0007669"/>
    <property type="project" value="UniProtKB-UniRule"/>
</dbReference>
<keyword evidence="2 9" id="KW-0813">Transport</keyword>
<keyword evidence="4 9" id="KW-0547">Nucleotide-binding</keyword>
<dbReference type="InterPro" id="IPR017871">
    <property type="entry name" value="ABC_transporter-like_CS"/>
</dbReference>